<dbReference type="PANTHER" id="PTHR15367:SF2">
    <property type="entry name" value="DNA-DIRECTED RNA POLYMERASE III SUBUNIT"/>
    <property type="match status" value="1"/>
</dbReference>
<feature type="region of interest" description="Disordered" evidence="5">
    <location>
        <begin position="97"/>
        <end position="119"/>
    </location>
</feature>
<dbReference type="GO" id="GO:0006383">
    <property type="term" value="P:transcription by RNA polymerase III"/>
    <property type="evidence" value="ECO:0007669"/>
    <property type="project" value="UniProtKB-UniRule"/>
</dbReference>
<dbReference type="AlphaFoldDB" id="K5V4T3"/>
<dbReference type="EMBL" id="JH930470">
    <property type="protein sequence ID" value="EKM57641.1"/>
    <property type="molecule type" value="Genomic_DNA"/>
</dbReference>
<dbReference type="KEGG" id="pco:PHACADRAFT_251378"/>
<gene>
    <name evidence="6" type="ORF">PHACADRAFT_251378</name>
</gene>
<evidence type="ECO:0000256" key="2">
    <source>
        <dbReference type="ARBA" id="ARBA00008352"/>
    </source>
</evidence>
<dbReference type="OrthoDB" id="5377312at2759"/>
<dbReference type="PANTHER" id="PTHR15367">
    <property type="entry name" value="DNA-DIRECTED RNA POLYMERASE III"/>
    <property type="match status" value="1"/>
</dbReference>
<dbReference type="InterPro" id="IPR024661">
    <property type="entry name" value="RNA_pol_III_Rpc31"/>
</dbReference>
<evidence type="ECO:0000313" key="6">
    <source>
        <dbReference type="EMBL" id="EKM57641.1"/>
    </source>
</evidence>
<evidence type="ECO:0000256" key="1">
    <source>
        <dbReference type="ARBA" id="ARBA00004123"/>
    </source>
</evidence>
<sequence length="217" mass="23956">MSRGGRGGGRGGRGGLGGRGGFGGGATLPPMGLTFADIQNMSRDESQLYPSLDPLPLLTEYSEEEREIAQLQIGFATRLRRSAYYVIETTKSTDLPRYSDKYRSSPAAQPTLKRKDLHRPFFPQETFEDYFNPKRRKTSERKSIKKISLDKLVDDAADAEQSDAERSEAASEAAEEDYDVDEEYDNDYAENYFDNGEGDDDDLQGGGGGDEGGGDYD</sequence>
<comment type="subcellular location">
    <subcellularLocation>
        <location evidence="1 4">Nucleus</location>
    </subcellularLocation>
</comment>
<feature type="region of interest" description="Disordered" evidence="5">
    <location>
        <begin position="1"/>
        <end position="25"/>
    </location>
</feature>
<evidence type="ECO:0000256" key="3">
    <source>
        <dbReference type="ARBA" id="ARBA00023242"/>
    </source>
</evidence>
<dbReference type="Proteomes" id="UP000008370">
    <property type="component" value="Unassembled WGS sequence"/>
</dbReference>
<dbReference type="GO" id="GO:0005666">
    <property type="term" value="C:RNA polymerase III complex"/>
    <property type="evidence" value="ECO:0007669"/>
    <property type="project" value="UniProtKB-UniRule"/>
</dbReference>
<comment type="function">
    <text evidence="4">DNA-dependent RNA polymerase catalyzes the transcription of DNA into RNA using the four ribonucleoside triphosphates as substrates. Specific peripheric component of RNA polymerase III which synthesizes small RNAs, such as 5S rRNA and tRNAs.</text>
</comment>
<dbReference type="STRING" id="650164.K5V4T3"/>
<evidence type="ECO:0000256" key="5">
    <source>
        <dbReference type="SAM" id="MobiDB-lite"/>
    </source>
</evidence>
<reference evidence="6 7" key="1">
    <citation type="journal article" date="2012" name="BMC Genomics">
        <title>Comparative genomics of the white-rot fungi, Phanerochaete carnosa and P. chrysosporium, to elucidate the genetic basis of the distinct wood types they colonize.</title>
        <authorList>
            <person name="Suzuki H."/>
            <person name="MacDonald J."/>
            <person name="Syed K."/>
            <person name="Salamov A."/>
            <person name="Hori C."/>
            <person name="Aerts A."/>
            <person name="Henrissat B."/>
            <person name="Wiebenga A."/>
            <person name="vanKuyk P.A."/>
            <person name="Barry K."/>
            <person name="Lindquist E."/>
            <person name="LaButti K."/>
            <person name="Lapidus A."/>
            <person name="Lucas S."/>
            <person name="Coutinho P."/>
            <person name="Gong Y."/>
            <person name="Samejima M."/>
            <person name="Mahadevan R."/>
            <person name="Abou-Zaid M."/>
            <person name="de Vries R.P."/>
            <person name="Igarashi K."/>
            <person name="Yadav J.S."/>
            <person name="Grigoriev I.V."/>
            <person name="Master E.R."/>
        </authorList>
    </citation>
    <scope>NUCLEOTIDE SEQUENCE [LARGE SCALE GENOMIC DNA]</scope>
    <source>
        <strain evidence="6 7">HHB-10118-sp</strain>
    </source>
</reference>
<feature type="compositionally biased region" description="Acidic residues" evidence="5">
    <location>
        <begin position="173"/>
        <end position="188"/>
    </location>
</feature>
<organism evidence="6 7">
    <name type="scientific">Phanerochaete carnosa (strain HHB-10118-sp)</name>
    <name type="common">White-rot fungus</name>
    <name type="synonym">Peniophora carnosa</name>
    <dbReference type="NCBI Taxonomy" id="650164"/>
    <lineage>
        <taxon>Eukaryota</taxon>
        <taxon>Fungi</taxon>
        <taxon>Dikarya</taxon>
        <taxon>Basidiomycota</taxon>
        <taxon>Agaricomycotina</taxon>
        <taxon>Agaricomycetes</taxon>
        <taxon>Polyporales</taxon>
        <taxon>Phanerochaetaceae</taxon>
        <taxon>Phanerochaete</taxon>
    </lineage>
</organism>
<evidence type="ECO:0000256" key="4">
    <source>
        <dbReference type="PIRNR" id="PIRNR000777"/>
    </source>
</evidence>
<dbReference type="PIRSF" id="PIRSF000777">
    <property type="entry name" value="RNA_polIII_C31"/>
    <property type="match status" value="1"/>
</dbReference>
<dbReference type="GeneID" id="18915206"/>
<dbReference type="RefSeq" id="XP_007392988.1">
    <property type="nucleotide sequence ID" value="XM_007392926.1"/>
</dbReference>
<evidence type="ECO:0000313" key="7">
    <source>
        <dbReference type="Proteomes" id="UP000008370"/>
    </source>
</evidence>
<protein>
    <recommendedName>
        <fullName evidence="4">DNA-directed RNA polymerase III subunit</fullName>
    </recommendedName>
</protein>
<dbReference type="HOGENOM" id="CLU_090092_0_0_1"/>
<comment type="subunit">
    <text evidence="4">Component of the RNA polymerase III (Pol III) complex.</text>
</comment>
<dbReference type="InParanoid" id="K5V4T3"/>
<accession>K5V4T3</accession>
<comment type="similarity">
    <text evidence="2 4">Belongs to the eukaryotic RPC7 RNA polymerase subunit family.</text>
</comment>
<dbReference type="Pfam" id="PF11705">
    <property type="entry name" value="RNA_pol_3_Rpc31"/>
    <property type="match status" value="1"/>
</dbReference>
<feature type="region of interest" description="Disordered" evidence="5">
    <location>
        <begin position="152"/>
        <end position="217"/>
    </location>
</feature>
<proteinExistence type="inferred from homology"/>
<keyword evidence="3 4" id="KW-0539">Nucleus</keyword>
<name>K5V4T3_PHACS</name>
<keyword evidence="7" id="KW-1185">Reference proteome</keyword>